<sequence length="154" mass="18429">MKAYYYFLFRIYRYYKDKRNEGEFEALFSVAAVSSVILSFHLIGVYIITNYFDLVSVITNKVYMILFMIIVGCVNYYFFVRDKKFLNYGFQKDRKGGIYIIIYIFFLGISLIIVSNINREKIFEERRKNPTIENTGNRKSLIGDIVKWFEENNL</sequence>
<feature type="transmembrane region" description="Helical" evidence="1">
    <location>
        <begin position="61"/>
        <end position="78"/>
    </location>
</feature>
<feature type="transmembrane region" description="Helical" evidence="1">
    <location>
        <begin position="26"/>
        <end position="49"/>
    </location>
</feature>
<evidence type="ECO:0000313" key="3">
    <source>
        <dbReference type="Proteomes" id="UP000256686"/>
    </source>
</evidence>
<accession>A0A3D9C711</accession>
<dbReference type="Proteomes" id="UP000256686">
    <property type="component" value="Unassembled WGS sequence"/>
</dbReference>
<comment type="caution">
    <text evidence="2">The sequence shown here is derived from an EMBL/GenBank/DDBJ whole genome shotgun (WGS) entry which is preliminary data.</text>
</comment>
<dbReference type="EMBL" id="QNVT01000014">
    <property type="protein sequence ID" value="REC61488.1"/>
    <property type="molecule type" value="Genomic_DNA"/>
</dbReference>
<dbReference type="AlphaFoldDB" id="A0A3D9C711"/>
<evidence type="ECO:0000256" key="1">
    <source>
        <dbReference type="SAM" id="Phobius"/>
    </source>
</evidence>
<keyword evidence="3" id="KW-1185">Reference proteome</keyword>
<keyword evidence="1" id="KW-0472">Membrane</keyword>
<keyword evidence="1" id="KW-0812">Transmembrane</keyword>
<proteinExistence type="predicted"/>
<dbReference type="RefSeq" id="WP_115971570.1">
    <property type="nucleotide sequence ID" value="NZ_QNVT01000014.1"/>
</dbReference>
<name>A0A3D9C711_9FLAO</name>
<feature type="transmembrane region" description="Helical" evidence="1">
    <location>
        <begin position="98"/>
        <end position="118"/>
    </location>
</feature>
<organism evidence="2 3">
    <name type="scientific">Chryseobacterium pennae</name>
    <dbReference type="NCBI Taxonomy" id="2258962"/>
    <lineage>
        <taxon>Bacteria</taxon>
        <taxon>Pseudomonadati</taxon>
        <taxon>Bacteroidota</taxon>
        <taxon>Flavobacteriia</taxon>
        <taxon>Flavobacteriales</taxon>
        <taxon>Weeksellaceae</taxon>
        <taxon>Chryseobacterium group</taxon>
        <taxon>Chryseobacterium</taxon>
    </lineage>
</organism>
<protein>
    <submittedName>
        <fullName evidence="2">Uncharacterized protein</fullName>
    </submittedName>
</protein>
<keyword evidence="1" id="KW-1133">Transmembrane helix</keyword>
<gene>
    <name evidence="2" type="ORF">DRF65_14950</name>
</gene>
<evidence type="ECO:0000313" key="2">
    <source>
        <dbReference type="EMBL" id="REC61488.1"/>
    </source>
</evidence>
<reference evidence="3" key="1">
    <citation type="submission" date="2018-06" db="EMBL/GenBank/DDBJ databases">
        <authorList>
            <person name="Lum Nde A."/>
            <person name="Hugo C."/>
        </authorList>
    </citation>
    <scope>NUCLEOTIDE SEQUENCE [LARGE SCALE GENOMIC DNA]</scope>
    <source>
        <strain evidence="3">1_F178</strain>
    </source>
</reference>